<sequence>MAETVKKAKAPAKPRKSAAKAKTAPIELQPREVSHDEIAQRAKQIWAERGYRDGFAEQDWLEAEQQLKLAS</sequence>
<dbReference type="Pfam" id="PF11154">
    <property type="entry name" value="DUF2934"/>
    <property type="match status" value="1"/>
</dbReference>
<name>A0ABW1EAS6_9BACT</name>
<protein>
    <submittedName>
        <fullName evidence="2">DUF2934 domain-containing protein</fullName>
    </submittedName>
</protein>
<accession>A0ABW1EAS6</accession>
<dbReference type="RefSeq" id="WP_263333713.1">
    <property type="nucleotide sequence ID" value="NZ_JAGSYH010000002.1"/>
</dbReference>
<comment type="caution">
    <text evidence="2">The sequence shown here is derived from an EMBL/GenBank/DDBJ whole genome shotgun (WGS) entry which is preliminary data.</text>
</comment>
<evidence type="ECO:0000256" key="1">
    <source>
        <dbReference type="SAM" id="MobiDB-lite"/>
    </source>
</evidence>
<gene>
    <name evidence="2" type="ORF">ACFPT7_03920</name>
</gene>
<dbReference type="EMBL" id="JBHSPH010000001">
    <property type="protein sequence ID" value="MFC5861427.1"/>
    <property type="molecule type" value="Genomic_DNA"/>
</dbReference>
<dbReference type="InterPro" id="IPR021327">
    <property type="entry name" value="DUF2934"/>
</dbReference>
<keyword evidence="3" id="KW-1185">Reference proteome</keyword>
<organism evidence="2 3">
    <name type="scientific">Acidicapsa dinghuensis</name>
    <dbReference type="NCBI Taxonomy" id="2218256"/>
    <lineage>
        <taxon>Bacteria</taxon>
        <taxon>Pseudomonadati</taxon>
        <taxon>Acidobacteriota</taxon>
        <taxon>Terriglobia</taxon>
        <taxon>Terriglobales</taxon>
        <taxon>Acidobacteriaceae</taxon>
        <taxon>Acidicapsa</taxon>
    </lineage>
</organism>
<feature type="compositionally biased region" description="Basic residues" evidence="1">
    <location>
        <begin position="7"/>
        <end position="19"/>
    </location>
</feature>
<evidence type="ECO:0000313" key="3">
    <source>
        <dbReference type="Proteomes" id="UP001596091"/>
    </source>
</evidence>
<feature type="region of interest" description="Disordered" evidence="1">
    <location>
        <begin position="1"/>
        <end position="24"/>
    </location>
</feature>
<dbReference type="Proteomes" id="UP001596091">
    <property type="component" value="Unassembled WGS sequence"/>
</dbReference>
<evidence type="ECO:0000313" key="2">
    <source>
        <dbReference type="EMBL" id="MFC5861427.1"/>
    </source>
</evidence>
<reference evidence="3" key="1">
    <citation type="journal article" date="2019" name="Int. J. Syst. Evol. Microbiol.">
        <title>The Global Catalogue of Microorganisms (GCM) 10K type strain sequencing project: providing services to taxonomists for standard genome sequencing and annotation.</title>
        <authorList>
            <consortium name="The Broad Institute Genomics Platform"/>
            <consortium name="The Broad Institute Genome Sequencing Center for Infectious Disease"/>
            <person name="Wu L."/>
            <person name="Ma J."/>
        </authorList>
    </citation>
    <scope>NUCLEOTIDE SEQUENCE [LARGE SCALE GENOMIC DNA]</scope>
    <source>
        <strain evidence="3">JCM 4087</strain>
    </source>
</reference>
<proteinExistence type="predicted"/>